<dbReference type="OrthoDB" id="9788272at2"/>
<sequence length="258" mass="29521">MQKVVILAGGLGTRLAEETQTKPKPMVEVGERPLLWHIMKYFSHYGFNEFFVALGYKGEIIKRFFAEYHWLSSDYIKIDLTAKVVQPYAEVCEKWRVHLIDTGIAAMTGGRLKRLLPWIKERTFLLTYGDAVSNVNLNQLLKFHRSHGKLATVTAVRPPSRFGGLTIDDGKVVNFTEKPQIGEGWINGGFMVLEPDVVKYLDSDSAILEIDCLERLAAEGQLMAYCHHDFWQCVDTLRDLKILQKMWNAGSPSWKVWE</sequence>
<evidence type="ECO:0000313" key="3">
    <source>
        <dbReference type="Proteomes" id="UP000185544"/>
    </source>
</evidence>
<dbReference type="KEGG" id="pabo:BCY86_02040"/>
<feature type="domain" description="Nucleotidyl transferase" evidence="1">
    <location>
        <begin position="3"/>
        <end position="240"/>
    </location>
</feature>
<keyword evidence="3" id="KW-1185">Reference proteome</keyword>
<reference evidence="2 3" key="1">
    <citation type="submission" date="2016-08" db="EMBL/GenBank/DDBJ databases">
        <title>Identification and validation of antigenic proteins from Pajaroellobacter abortibovis using de-novo genome sequence assembly and reverse vaccinology.</title>
        <authorList>
            <person name="Welly B.T."/>
            <person name="Miller M.R."/>
            <person name="Stott J.L."/>
            <person name="Blanchard M.T."/>
            <person name="Islas-Trejo A.D."/>
            <person name="O'Rourke S.M."/>
            <person name="Young A.E."/>
            <person name="Medrano J.F."/>
            <person name="Van Eenennaam A.L."/>
        </authorList>
    </citation>
    <scope>NUCLEOTIDE SEQUENCE [LARGE SCALE GENOMIC DNA]</scope>
    <source>
        <strain evidence="2 3">BTF92-0548A/99-0131</strain>
    </source>
</reference>
<dbReference type="RefSeq" id="WP_075276241.1">
    <property type="nucleotide sequence ID" value="NZ_CP016908.1"/>
</dbReference>
<accession>A0A1L6MVU0</accession>
<dbReference type="Gene3D" id="3.90.550.10">
    <property type="entry name" value="Spore Coat Polysaccharide Biosynthesis Protein SpsA, Chain A"/>
    <property type="match status" value="1"/>
</dbReference>
<name>A0A1L6MVU0_9BACT</name>
<dbReference type="Pfam" id="PF00483">
    <property type="entry name" value="NTP_transferase"/>
    <property type="match status" value="1"/>
</dbReference>
<dbReference type="CDD" id="cd02524">
    <property type="entry name" value="G1P_cytidylyltransferase"/>
    <property type="match status" value="1"/>
</dbReference>
<dbReference type="InterPro" id="IPR046981">
    <property type="entry name" value="G1P_cyt_trans"/>
</dbReference>
<protein>
    <submittedName>
        <fullName evidence="2">Glucose-1-phosphate cytidylyltransferase</fullName>
    </submittedName>
</protein>
<dbReference type="InterPro" id="IPR029044">
    <property type="entry name" value="Nucleotide-diphossugar_trans"/>
</dbReference>
<keyword evidence="2" id="KW-0548">Nucleotidyltransferase</keyword>
<dbReference type="EMBL" id="CP016908">
    <property type="protein sequence ID" value="APR99594.1"/>
    <property type="molecule type" value="Genomic_DNA"/>
</dbReference>
<dbReference type="InterPro" id="IPR013446">
    <property type="entry name" value="G1P_cyt_trans-like"/>
</dbReference>
<dbReference type="Proteomes" id="UP000185544">
    <property type="component" value="Chromosome"/>
</dbReference>
<dbReference type="PANTHER" id="PTHR47183:SF1">
    <property type="entry name" value="GLUCOSE-1-PHOSPHATE CYTIDYLYLTRANSFERASE"/>
    <property type="match status" value="1"/>
</dbReference>
<dbReference type="InterPro" id="IPR005835">
    <property type="entry name" value="NTP_transferase_dom"/>
</dbReference>
<organism evidence="2 3">
    <name type="scientific">Pajaroellobacter abortibovis</name>
    <dbReference type="NCBI Taxonomy" id="1882918"/>
    <lineage>
        <taxon>Bacteria</taxon>
        <taxon>Pseudomonadati</taxon>
        <taxon>Myxococcota</taxon>
        <taxon>Polyangia</taxon>
        <taxon>Polyangiales</taxon>
        <taxon>Polyangiaceae</taxon>
    </lineage>
</organism>
<dbReference type="STRING" id="1882918.BCY86_02040"/>
<keyword evidence="2" id="KW-0808">Transferase</keyword>
<dbReference type="SUPFAM" id="SSF53448">
    <property type="entry name" value="Nucleotide-diphospho-sugar transferases"/>
    <property type="match status" value="1"/>
</dbReference>
<dbReference type="GO" id="GO:0009243">
    <property type="term" value="P:O antigen biosynthetic process"/>
    <property type="evidence" value="ECO:0007669"/>
    <property type="project" value="InterPro"/>
</dbReference>
<dbReference type="NCBIfam" id="TIGR02623">
    <property type="entry name" value="G1P_cyt_trans"/>
    <property type="match status" value="1"/>
</dbReference>
<proteinExistence type="predicted"/>
<gene>
    <name evidence="2" type="ORF">BCY86_02040</name>
</gene>
<dbReference type="AlphaFoldDB" id="A0A1L6MVU0"/>
<evidence type="ECO:0000313" key="2">
    <source>
        <dbReference type="EMBL" id="APR99594.1"/>
    </source>
</evidence>
<evidence type="ECO:0000259" key="1">
    <source>
        <dbReference type="Pfam" id="PF00483"/>
    </source>
</evidence>
<dbReference type="PANTHER" id="PTHR47183">
    <property type="entry name" value="GLUCOSE-1-PHOSPHATE CYTIDYLYLTRANSFERASE-RELATED"/>
    <property type="match status" value="1"/>
</dbReference>
<dbReference type="GO" id="GO:0047343">
    <property type="term" value="F:glucose-1-phosphate cytidylyltransferase activity"/>
    <property type="evidence" value="ECO:0007669"/>
    <property type="project" value="InterPro"/>
</dbReference>